<keyword evidence="3 8" id="KW-0436">Ligase</keyword>
<dbReference type="CDD" id="cd17630">
    <property type="entry name" value="OSB_MenE-like"/>
    <property type="match status" value="1"/>
</dbReference>
<dbReference type="NCBIfam" id="NF006539">
    <property type="entry name" value="PRK09029.1"/>
    <property type="match status" value="1"/>
</dbReference>
<evidence type="ECO:0000259" key="6">
    <source>
        <dbReference type="Pfam" id="PF00501"/>
    </source>
</evidence>
<name>A0AAX3XCD1_9PAST</name>
<accession>A0AAX3XCD1</accession>
<evidence type="ECO:0000256" key="3">
    <source>
        <dbReference type="ARBA" id="ARBA00022598"/>
    </source>
</evidence>
<keyword evidence="2" id="KW-0474">Menaquinone biosynthesis</keyword>
<evidence type="ECO:0000313" key="8">
    <source>
        <dbReference type="EMBL" id="WIM78627.1"/>
    </source>
</evidence>
<proteinExistence type="inferred from homology"/>
<sequence length="484" mass="54605">MLWQQYAELKPAEIALKFKLKQQIKSGNKTRFSIVEHYLTWRDLYQLIEQWAENWQTQGISLGKGVALIGRYQPELVIAYLVALRMRCRVLVINPMLPAEKIIQICEQCNMDYLLDCTQLNVNSLEVGKLQQLDFGLADDVIQQRLATKCPLTFTLTSGSTGLPKAVVHTISHHLSSAEGISPLLQIDASSEWLLSLPLFHVSGQGVIWRWLQNGCCLRCVGDNIYQDLLQVTHSSLVPTQLQQFLQFLQDDKISSFRLTHILLGGAHIPVALTQQAINAGIHCYSGYGMTEAASTVFAKKSDSSAGVGYLLPLREYQLVEGEIWVRGKTLALGYWQKNGEIKTLLNKEGWFATRDKGYLEKNTQELFIQGRIDNMFISGGENIQPEEIESILLQQPDVKQVVVLPVEDQTYGQRPVAVIDFVGGFSFDKVNGVQAILQKKLEKFKQPIAYYPFERVMPSAVGIKVSRHFLSQQLSLFLQNSEE</sequence>
<dbReference type="InterPro" id="IPR042099">
    <property type="entry name" value="ANL_N_sf"/>
</dbReference>
<evidence type="ECO:0000313" key="9">
    <source>
        <dbReference type="Proteomes" id="UP001226750"/>
    </source>
</evidence>
<dbReference type="InterPro" id="IPR000873">
    <property type="entry name" value="AMP-dep_synth/lig_dom"/>
</dbReference>
<dbReference type="PANTHER" id="PTHR43201">
    <property type="entry name" value="ACYL-COA SYNTHETASE"/>
    <property type="match status" value="1"/>
</dbReference>
<dbReference type="RefSeq" id="WP_285090661.1">
    <property type="nucleotide sequence ID" value="NZ_CP126975.1"/>
</dbReference>
<dbReference type="PROSITE" id="PS00455">
    <property type="entry name" value="AMP_BINDING"/>
    <property type="match status" value="1"/>
</dbReference>
<keyword evidence="4" id="KW-0547">Nucleotide-binding</keyword>
<feature type="domain" description="AMP-binding enzyme C-terminal" evidence="7">
    <location>
        <begin position="388"/>
        <end position="449"/>
    </location>
</feature>
<evidence type="ECO:0000256" key="4">
    <source>
        <dbReference type="ARBA" id="ARBA00022741"/>
    </source>
</evidence>
<dbReference type="EC" id="6.2.1.26" evidence="8"/>
<gene>
    <name evidence="8" type="primary">menE</name>
    <name evidence="8" type="ORF">QP018_07515</name>
</gene>
<evidence type="ECO:0000256" key="5">
    <source>
        <dbReference type="ARBA" id="ARBA00022840"/>
    </source>
</evidence>
<dbReference type="GO" id="GO:0009234">
    <property type="term" value="P:menaquinone biosynthetic process"/>
    <property type="evidence" value="ECO:0007669"/>
    <property type="project" value="UniProtKB-KW"/>
</dbReference>
<reference evidence="8 9" key="1">
    <citation type="submission" date="2023-06" db="EMBL/GenBank/DDBJ databases">
        <title>Complete Genome Sequence of Gallibacterium anatis Strain BJF12, Isolated from a chicken with diarrhea.</title>
        <authorList>
            <person name="Guo F."/>
            <person name="Bu W."/>
            <person name="Xu F."/>
            <person name="Wen T."/>
        </authorList>
    </citation>
    <scope>NUCLEOTIDE SEQUENCE [LARGE SCALE GENOMIC DNA]</scope>
    <source>
        <strain evidence="8 9">BJF12</strain>
    </source>
</reference>
<dbReference type="InterPro" id="IPR045851">
    <property type="entry name" value="AMP-bd_C_sf"/>
</dbReference>
<keyword evidence="9" id="KW-1185">Reference proteome</keyword>
<dbReference type="AlphaFoldDB" id="A0AAX3XCD1"/>
<dbReference type="InterPro" id="IPR020845">
    <property type="entry name" value="AMP-binding_CS"/>
</dbReference>
<dbReference type="Gene3D" id="3.30.300.30">
    <property type="match status" value="1"/>
</dbReference>
<dbReference type="GO" id="GO:0006631">
    <property type="term" value="P:fatty acid metabolic process"/>
    <property type="evidence" value="ECO:0007669"/>
    <property type="project" value="TreeGrafter"/>
</dbReference>
<dbReference type="Gene3D" id="3.40.50.12780">
    <property type="entry name" value="N-terminal domain of ligase-like"/>
    <property type="match status" value="1"/>
</dbReference>
<dbReference type="InterPro" id="IPR025110">
    <property type="entry name" value="AMP-bd_C"/>
</dbReference>
<dbReference type="Pfam" id="PF13193">
    <property type="entry name" value="AMP-binding_C"/>
    <property type="match status" value="1"/>
</dbReference>
<evidence type="ECO:0000256" key="1">
    <source>
        <dbReference type="ARBA" id="ARBA00006432"/>
    </source>
</evidence>
<dbReference type="GO" id="GO:0005524">
    <property type="term" value="F:ATP binding"/>
    <property type="evidence" value="ECO:0007669"/>
    <property type="project" value="UniProtKB-KW"/>
</dbReference>
<dbReference type="Pfam" id="PF00501">
    <property type="entry name" value="AMP-binding"/>
    <property type="match status" value="1"/>
</dbReference>
<dbReference type="GO" id="GO:0008756">
    <property type="term" value="F:o-succinylbenzoate-CoA ligase activity"/>
    <property type="evidence" value="ECO:0007669"/>
    <property type="project" value="UniProtKB-EC"/>
</dbReference>
<dbReference type="NCBIfam" id="TIGR01923">
    <property type="entry name" value="menE"/>
    <property type="match status" value="1"/>
</dbReference>
<dbReference type="InterPro" id="IPR010192">
    <property type="entry name" value="MenE"/>
</dbReference>
<organism evidence="8 9">
    <name type="scientific">Gallibacterium anatis</name>
    <dbReference type="NCBI Taxonomy" id="750"/>
    <lineage>
        <taxon>Bacteria</taxon>
        <taxon>Pseudomonadati</taxon>
        <taxon>Pseudomonadota</taxon>
        <taxon>Gammaproteobacteria</taxon>
        <taxon>Pasteurellales</taxon>
        <taxon>Pasteurellaceae</taxon>
        <taxon>Gallibacterium</taxon>
    </lineage>
</organism>
<dbReference type="GO" id="GO:0031956">
    <property type="term" value="F:medium-chain fatty acid-CoA ligase activity"/>
    <property type="evidence" value="ECO:0007669"/>
    <property type="project" value="TreeGrafter"/>
</dbReference>
<dbReference type="Proteomes" id="UP001226750">
    <property type="component" value="Chromosome"/>
</dbReference>
<protein>
    <submittedName>
        <fullName evidence="8">O-succinylbenzoate--CoA ligase</fullName>
        <ecNumber evidence="8">6.2.1.26</ecNumber>
    </submittedName>
</protein>
<evidence type="ECO:0000256" key="2">
    <source>
        <dbReference type="ARBA" id="ARBA00022428"/>
    </source>
</evidence>
<feature type="domain" description="AMP-dependent synthetase/ligase" evidence="6">
    <location>
        <begin position="28"/>
        <end position="336"/>
    </location>
</feature>
<dbReference type="PANTHER" id="PTHR43201:SF5">
    <property type="entry name" value="MEDIUM-CHAIN ACYL-COA LIGASE ACSF2, MITOCHONDRIAL"/>
    <property type="match status" value="1"/>
</dbReference>
<comment type="similarity">
    <text evidence="1">Belongs to the ATP-dependent AMP-binding enzyme family.</text>
</comment>
<dbReference type="SUPFAM" id="SSF56801">
    <property type="entry name" value="Acetyl-CoA synthetase-like"/>
    <property type="match status" value="1"/>
</dbReference>
<keyword evidence="5" id="KW-0067">ATP-binding</keyword>
<evidence type="ECO:0000259" key="7">
    <source>
        <dbReference type="Pfam" id="PF13193"/>
    </source>
</evidence>
<dbReference type="EMBL" id="CP126975">
    <property type="protein sequence ID" value="WIM78627.1"/>
    <property type="molecule type" value="Genomic_DNA"/>
</dbReference>